<proteinExistence type="predicted"/>
<organism evidence="1">
    <name type="scientific">Burkholderia pseudomallei 1710a</name>
    <dbReference type="NCBI Taxonomy" id="320371"/>
    <lineage>
        <taxon>Bacteria</taxon>
        <taxon>Pseudomonadati</taxon>
        <taxon>Pseudomonadota</taxon>
        <taxon>Betaproteobacteria</taxon>
        <taxon>Burkholderiales</taxon>
        <taxon>Burkholderiaceae</taxon>
        <taxon>Burkholderia</taxon>
        <taxon>pseudomallei group</taxon>
    </lineage>
</organism>
<reference evidence="1" key="1">
    <citation type="submission" date="2009-05" db="EMBL/GenBank/DDBJ databases">
        <authorList>
            <person name="Harkins D.M."/>
            <person name="DeShazer D."/>
            <person name="Woods D.E."/>
            <person name="Brinkac L.M."/>
            <person name="Brown K.A."/>
            <person name="Hung G.C."/>
            <person name="Tuanyok A."/>
            <person name="Zhang B."/>
            <person name="Nierman W.C."/>
        </authorList>
    </citation>
    <scope>NUCLEOTIDE SEQUENCE [LARGE SCALE GENOMIC DNA]</scope>
    <source>
        <strain evidence="1">1710a</strain>
    </source>
</reference>
<dbReference type="Proteomes" id="UP000001812">
    <property type="component" value="Chromosome II"/>
</dbReference>
<dbReference type="EMBL" id="CM000833">
    <property type="protein sequence ID" value="EET03182.1"/>
    <property type="molecule type" value="Genomic_DNA"/>
</dbReference>
<evidence type="ECO:0000313" key="1">
    <source>
        <dbReference type="EMBL" id="EET03182.1"/>
    </source>
</evidence>
<gene>
    <name evidence="1" type="ORF">BURPS1710A_A3201</name>
</gene>
<protein>
    <submittedName>
        <fullName evidence="1">Uncharacterized protein</fullName>
    </submittedName>
</protein>
<dbReference type="HOGENOM" id="CLU_3266947_0_0_4"/>
<sequence length="41" mass="4492">MIEENCGQAKKSCPEGSPKIKISTSLDTRSASETILLFQIH</sequence>
<name>A0A0E1W0K7_BURPE</name>
<dbReference type="AlphaFoldDB" id="A0A0E1W0K7"/>
<accession>A0A0E1W0K7</accession>